<dbReference type="EMBL" id="CP011074">
    <property type="protein sequence ID" value="AKF93468.1"/>
    <property type="molecule type" value="Genomic_DNA"/>
</dbReference>
<evidence type="ECO:0000259" key="1">
    <source>
        <dbReference type="Pfam" id="PF01935"/>
    </source>
</evidence>
<gene>
    <name evidence="2" type="ORF">EX87_07365</name>
</gene>
<dbReference type="InterPro" id="IPR008571">
    <property type="entry name" value="HerA-like"/>
</dbReference>
<accession>A0A0F7EGR0</accession>
<dbReference type="PANTHER" id="PTHR42957">
    <property type="entry name" value="HELICASE MJ1565-RELATED"/>
    <property type="match status" value="1"/>
</dbReference>
<dbReference type="PANTHER" id="PTHR42957:SF2">
    <property type="entry name" value="HELICASE HERA CENTRAL DOMAIN-CONTAINING PROTEIN"/>
    <property type="match status" value="1"/>
</dbReference>
<dbReference type="InterPro" id="IPR027417">
    <property type="entry name" value="P-loop_NTPase"/>
</dbReference>
<dbReference type="InterPro" id="IPR002789">
    <property type="entry name" value="HerA_central"/>
</dbReference>
<name>A0A0F7EGR0_BRELA</name>
<dbReference type="AlphaFoldDB" id="A0A0F7EGR0"/>
<proteinExistence type="predicted"/>
<evidence type="ECO:0000313" key="2">
    <source>
        <dbReference type="EMBL" id="AKF93468.1"/>
    </source>
</evidence>
<feature type="domain" description="Helicase HerA central" evidence="1">
    <location>
        <begin position="149"/>
        <end position="375"/>
    </location>
</feature>
<dbReference type="RefSeq" id="WP_031412321.1">
    <property type="nucleotide sequence ID" value="NZ_CP011074.1"/>
</dbReference>
<sequence>MVNENWKQIGTVVGNTDTHEYTFILKKFKSRVGDIVCVKMLIPTEDYISTKLVLVWGRVVSIDRYNPFFPFEAAQELGENGIDIIDTVLSNSRDQLQAKVLVLGCTNEGDSKYNLFPVTYPIEPAAVVFFPPSDVITLLLQGEQTDTSIQVGGLISRSDVGVSLRANPIVARHMAILAMTGGGKTVASRRIIREMASQCYPLLILDPHGDYLSLAEHQDKFDRNTIRLFYPHIKINSRNEYMIKMLIAKMTKGLTEPQQEVLDLALENEIPRNEVSIRDYIGTLISRIDHMKVANTLNRSKGALKRALRFVDEKLHAMETSNQQLRTRLDMFDFKELPDPIDNPNGIIAPNQISILYLGGYDHITQSTIVSILLDAMFNHRATMTNRIPPFFTVVEEAHNFIPSHSEGQSDTPSRESIRRIITEGRKFGTGLLLISQRPSRLDQTILSQCNSFLILRLVNPKDQNFVRQVMENLSESDVKMLPAFGPGQGLISGQAVRFPILVKIKMDEDLIPSTIGDENFIEQARAWGKSQEAEEVAISNETTEFLKRVSRRNKRENNNNEK</sequence>
<dbReference type="SUPFAM" id="SSF52540">
    <property type="entry name" value="P-loop containing nucleoside triphosphate hydrolases"/>
    <property type="match status" value="1"/>
</dbReference>
<dbReference type="Gene3D" id="3.40.50.300">
    <property type="entry name" value="P-loop containing nucleotide triphosphate hydrolases"/>
    <property type="match status" value="2"/>
</dbReference>
<dbReference type="Pfam" id="PF01935">
    <property type="entry name" value="DUF87"/>
    <property type="match status" value="1"/>
</dbReference>
<reference evidence="2" key="1">
    <citation type="submission" date="2015-03" db="EMBL/GenBank/DDBJ databases">
        <title>MIGS Cultured Bacterial/Archaeal sample from Brevibacillus laterosporus.</title>
        <authorList>
            <person name="Zeng D."/>
            <person name="Zhu L."/>
            <person name="Dong G."/>
            <person name="Ye W."/>
            <person name="Ren D."/>
            <person name="Wu L."/>
            <person name="Xu J."/>
            <person name="Li G."/>
            <person name="Guo L."/>
        </authorList>
    </citation>
    <scope>NUCLEOTIDE SEQUENCE</scope>
    <source>
        <strain evidence="2">B9</strain>
    </source>
</reference>
<protein>
    <recommendedName>
        <fullName evidence="1">Helicase HerA central domain-containing protein</fullName>
    </recommendedName>
</protein>
<organism evidence="2">
    <name type="scientific">Brevibacillus laterosporus</name>
    <name type="common">Bacillus laterosporus</name>
    <dbReference type="NCBI Taxonomy" id="1465"/>
    <lineage>
        <taxon>Bacteria</taxon>
        <taxon>Bacillati</taxon>
        <taxon>Bacillota</taxon>
        <taxon>Bacilli</taxon>
        <taxon>Bacillales</taxon>
        <taxon>Paenibacillaceae</taxon>
        <taxon>Brevibacillus</taxon>
    </lineage>
</organism>